<reference evidence="1 2" key="1">
    <citation type="submission" date="2020-01" db="EMBL/GenBank/DDBJ databases">
        <title>Novel species isolated from a subtropical stream in China.</title>
        <authorList>
            <person name="Lu H."/>
        </authorList>
    </citation>
    <scope>NUCLEOTIDE SEQUENCE [LARGE SCALE GENOMIC DNA]</scope>
    <source>
        <strain evidence="1 2">FT82W</strain>
    </source>
</reference>
<evidence type="ECO:0000313" key="1">
    <source>
        <dbReference type="EMBL" id="MYM90238.1"/>
    </source>
</evidence>
<dbReference type="InterPro" id="IPR008023">
    <property type="entry name" value="DUF748"/>
</dbReference>
<dbReference type="PANTHER" id="PTHR30441:SF8">
    <property type="entry name" value="DUF748 DOMAIN-CONTAINING PROTEIN"/>
    <property type="match status" value="1"/>
</dbReference>
<sequence length="1148" mass="121108">MGVAGAVGVYALAGGWLLPYAIKSQLPKFVETELERKASIGEVSFNPFTLRLAVRQFQLTEANGAPLFGVGALEVEMQWRSLLRRAWSFGDIRIVAPTVQLAIAPDGKFNIAEFVETLNKRKHDDSDSGMPRLIIEHFALEQGKVDMHDRHAGYSDTFAPIAFTLNNLSTLPDENGDYALSADAGLGGKLRWKGTNALNPIGGSGVLTLDGVALPGMSTYLKSFARVAVVDGRLSAKLPYKFAYKDGQLEANLSGAGLALNDLVVKRDGAPEAFVKLKLFDVSDVGVDLLKRTVTVGGLHVNGGTLAVRRDAKGELDVANLMVPAAPAKPAPATVAGPAPAAAAKSASVAAAAAKPAPAGNWKVQLKQLALDDIAVAAVDETVSPALKFNADKLKLNLQLQAEPTADGLKLNIADAGFSVDNLALSSGAMTPLKLAQLGFEGGEIDLAAHRASLGRLHFDGGQLDLSRDRKGRFLFLDTFPKAGSGAQPAAKDAPASAPWAANIKAVEFNKFGARYDDASSGIKGNLQDFNLKLTDASTDLKKPLAFDGAVALREGGQLTAKGKVVPSTGAVDTDLKLTKLAIAPVQPLLSKYVKLKIADGSISGQGRLHTGAGGKADPGLRYDGSLEVAELALNEEDNDRFAHWKSVRADKLAFGLSPDLLDVAELRVIEPDATLIIENDRSFNAQRLLVTQPAAPEPAAKPAAAAPAAEPFPVKVRRVRFENAKLAFTDLSLRPQFGAKIYELGGVITGLSSRRDASSQIELDGRVDDYGLARIRGKLNPFVPADNTDINVVFKNVDMVSASPYSMKFAGYKIAQGKISLDLEYKVAKGQLEGNNHIVLDNLTLGERIDSPDALKLPLELALAILKDSDGRIDLGVPVSGNMNDPQFSYGSVVWKAIGNIMTKIVTSPFRALGNLFGVSGDKLESIDFDPGSDTVLPPEREKLKQVAQILAKKAQLKLSVPGQYSEQADGAALRAQALRRVVLARADIKLAAGEQPGPLDMGQRKVRGAVRDLYAERFGAAELDKQKKAAEAAAGVAGPAAGTDAAAADAAQKKLPMLQRLGKLVQGEPQVADATAFYAKLQERLEQKQPLPADALPQLGAKRSAAILAALKGEGVDAAAAQVVAPEPVEAGAGKPVALKLGLSAK</sequence>
<accession>A0A845GBK2</accession>
<dbReference type="GO" id="GO:0005886">
    <property type="term" value="C:plasma membrane"/>
    <property type="evidence" value="ECO:0007669"/>
    <property type="project" value="TreeGrafter"/>
</dbReference>
<gene>
    <name evidence="1" type="ORF">GTP91_24080</name>
</gene>
<name>A0A845GBK2_9BURK</name>
<dbReference type="GO" id="GO:0090313">
    <property type="term" value="P:regulation of protein targeting to membrane"/>
    <property type="evidence" value="ECO:0007669"/>
    <property type="project" value="TreeGrafter"/>
</dbReference>
<evidence type="ECO:0000313" key="2">
    <source>
        <dbReference type="Proteomes" id="UP000470302"/>
    </source>
</evidence>
<dbReference type="Proteomes" id="UP000470302">
    <property type="component" value="Unassembled WGS sequence"/>
</dbReference>
<comment type="caution">
    <text evidence="1">The sequence shown here is derived from an EMBL/GenBank/DDBJ whole genome shotgun (WGS) entry which is preliminary data.</text>
</comment>
<dbReference type="Pfam" id="PF05359">
    <property type="entry name" value="DUF748"/>
    <property type="match status" value="1"/>
</dbReference>
<proteinExistence type="predicted"/>
<dbReference type="PANTHER" id="PTHR30441">
    <property type="entry name" value="DUF748 DOMAIN-CONTAINING PROTEIN"/>
    <property type="match status" value="1"/>
</dbReference>
<dbReference type="AlphaFoldDB" id="A0A845GBK2"/>
<protein>
    <submittedName>
        <fullName evidence="1">DUF748 domain-containing protein</fullName>
    </submittedName>
</protein>
<dbReference type="EMBL" id="WWCW01000110">
    <property type="protein sequence ID" value="MYM90238.1"/>
    <property type="molecule type" value="Genomic_DNA"/>
</dbReference>
<dbReference type="InterPro" id="IPR052894">
    <property type="entry name" value="AsmA-related"/>
</dbReference>
<organism evidence="1 2">
    <name type="scientific">Duganella vulcania</name>
    <dbReference type="NCBI Taxonomy" id="2692166"/>
    <lineage>
        <taxon>Bacteria</taxon>
        <taxon>Pseudomonadati</taxon>
        <taxon>Pseudomonadota</taxon>
        <taxon>Betaproteobacteria</taxon>
        <taxon>Burkholderiales</taxon>
        <taxon>Oxalobacteraceae</taxon>
        <taxon>Telluria group</taxon>
        <taxon>Duganella</taxon>
    </lineage>
</organism>